<dbReference type="AlphaFoldDB" id="A0A6C0KVC5"/>
<protein>
    <recommendedName>
        <fullName evidence="2">thiol oxidase</fullName>
        <ecNumber evidence="2">1.8.3.2</ecNumber>
    </recommendedName>
</protein>
<evidence type="ECO:0000256" key="4">
    <source>
        <dbReference type="ARBA" id="ARBA00022827"/>
    </source>
</evidence>
<evidence type="ECO:0000259" key="7">
    <source>
        <dbReference type="PROSITE" id="PS51324"/>
    </source>
</evidence>
<evidence type="ECO:0000256" key="2">
    <source>
        <dbReference type="ARBA" id="ARBA00012512"/>
    </source>
</evidence>
<evidence type="ECO:0000256" key="6">
    <source>
        <dbReference type="ARBA" id="ARBA00023157"/>
    </source>
</evidence>
<keyword evidence="3" id="KW-0285">Flavoprotein</keyword>
<proteinExistence type="predicted"/>
<dbReference type="InterPro" id="IPR017905">
    <property type="entry name" value="ERV/ALR_sulphydryl_oxidase"/>
</dbReference>
<evidence type="ECO:0000256" key="5">
    <source>
        <dbReference type="ARBA" id="ARBA00023002"/>
    </source>
</evidence>
<organism evidence="8">
    <name type="scientific">viral metagenome</name>
    <dbReference type="NCBI Taxonomy" id="1070528"/>
    <lineage>
        <taxon>unclassified sequences</taxon>
        <taxon>metagenomes</taxon>
        <taxon>organismal metagenomes</taxon>
    </lineage>
</organism>
<dbReference type="Gene3D" id="1.20.120.310">
    <property type="entry name" value="ERV/ALR sulfhydryl oxidase domain"/>
    <property type="match status" value="1"/>
</dbReference>
<dbReference type="EC" id="1.8.3.2" evidence="2"/>
<dbReference type="InterPro" id="IPR036774">
    <property type="entry name" value="ERV/ALR_sulphydryl_oxid_sf"/>
</dbReference>
<evidence type="ECO:0000256" key="3">
    <source>
        <dbReference type="ARBA" id="ARBA00022630"/>
    </source>
</evidence>
<accession>A0A6C0KVC5</accession>
<dbReference type="PROSITE" id="PS51324">
    <property type="entry name" value="ERV_ALR"/>
    <property type="match status" value="1"/>
</dbReference>
<feature type="domain" description="ERV/ALR sulfhydryl oxidase" evidence="7">
    <location>
        <begin position="1"/>
        <end position="100"/>
    </location>
</feature>
<sequence length="268" mass="31774">MDTRFWGPSGWKLLHLISVDYSADHSAFHAQFLETIPYILPCKFCRASLTDYYREHPYEGVKGTIDPTLDMEKWMFTIHNCVNDKLRSQGLHAEANPTYAEVKKNNKILLEQPWNEQLAFIWDFLFAVAYNHPKETIADSKPMPDCPKTILKCKDHCEKNKWNVLSFKKRYEWFRRFWVYLPAVLPHSIAQHWETIEKRNPPTLRCRRSTLAWLWRMRCELDSKFHDPYTSICKKIATYSSDCGSSRGAITCRKKRSNNMTKKTKQRK</sequence>
<keyword evidence="4" id="KW-0274">FAD</keyword>
<name>A0A6C0KVC5_9ZZZZ</name>
<keyword evidence="5" id="KW-0560">Oxidoreductase</keyword>
<dbReference type="GO" id="GO:0016972">
    <property type="term" value="F:thiol oxidase activity"/>
    <property type="evidence" value="ECO:0007669"/>
    <property type="project" value="UniProtKB-EC"/>
</dbReference>
<dbReference type="EMBL" id="MN740968">
    <property type="protein sequence ID" value="QHU20434.1"/>
    <property type="molecule type" value="Genomic_DNA"/>
</dbReference>
<comment type="cofactor">
    <cofactor evidence="1">
        <name>FAD</name>
        <dbReference type="ChEBI" id="CHEBI:57692"/>
    </cofactor>
</comment>
<dbReference type="Pfam" id="PF04777">
    <property type="entry name" value="Evr1_Alr"/>
    <property type="match status" value="1"/>
</dbReference>
<keyword evidence="6" id="KW-1015">Disulfide bond</keyword>
<dbReference type="SUPFAM" id="SSF69000">
    <property type="entry name" value="FAD-dependent thiol oxidase"/>
    <property type="match status" value="1"/>
</dbReference>
<evidence type="ECO:0000256" key="1">
    <source>
        <dbReference type="ARBA" id="ARBA00001974"/>
    </source>
</evidence>
<reference evidence="8" key="1">
    <citation type="journal article" date="2020" name="Nature">
        <title>Giant virus diversity and host interactions through global metagenomics.</title>
        <authorList>
            <person name="Schulz F."/>
            <person name="Roux S."/>
            <person name="Paez-Espino D."/>
            <person name="Jungbluth S."/>
            <person name="Walsh D.A."/>
            <person name="Denef V.J."/>
            <person name="McMahon K.D."/>
            <person name="Konstantinidis K.T."/>
            <person name="Eloe-Fadrosh E.A."/>
            <person name="Kyrpides N.C."/>
            <person name="Woyke T."/>
        </authorList>
    </citation>
    <scope>NUCLEOTIDE SEQUENCE</scope>
    <source>
        <strain evidence="8">GVMAG-S-3300013093-109</strain>
    </source>
</reference>
<evidence type="ECO:0000313" key="8">
    <source>
        <dbReference type="EMBL" id="QHU20434.1"/>
    </source>
</evidence>